<evidence type="ECO:0000313" key="4">
    <source>
        <dbReference type="Proteomes" id="UP001157134"/>
    </source>
</evidence>
<dbReference type="Proteomes" id="UP001157134">
    <property type="component" value="Unassembled WGS sequence"/>
</dbReference>
<evidence type="ECO:0000259" key="2">
    <source>
        <dbReference type="Pfam" id="PF07883"/>
    </source>
</evidence>
<dbReference type="Pfam" id="PF07883">
    <property type="entry name" value="Cupin_2"/>
    <property type="match status" value="1"/>
</dbReference>
<dbReference type="InterPro" id="IPR051610">
    <property type="entry name" value="GPI/OXD"/>
</dbReference>
<dbReference type="RefSeq" id="WP_284297280.1">
    <property type="nucleotide sequence ID" value="NZ_BSSV01000003.1"/>
</dbReference>
<name>A0ABQ6HEX6_9GAMM</name>
<evidence type="ECO:0000256" key="1">
    <source>
        <dbReference type="ARBA" id="ARBA00022723"/>
    </source>
</evidence>
<dbReference type="InterPro" id="IPR011051">
    <property type="entry name" value="RmlC_Cupin_sf"/>
</dbReference>
<protein>
    <recommendedName>
        <fullName evidence="2">Cupin type-2 domain-containing protein</fullName>
    </recommendedName>
</protein>
<feature type="domain" description="Cupin type-2" evidence="2">
    <location>
        <begin position="44"/>
        <end position="111"/>
    </location>
</feature>
<dbReference type="Gene3D" id="2.60.120.10">
    <property type="entry name" value="Jelly Rolls"/>
    <property type="match status" value="1"/>
</dbReference>
<evidence type="ECO:0000313" key="3">
    <source>
        <dbReference type="EMBL" id="GLX85300.1"/>
    </source>
</evidence>
<gene>
    <name evidence="3" type="ORF">tloyanaT_15520</name>
</gene>
<dbReference type="EMBL" id="BSSV01000003">
    <property type="protein sequence ID" value="GLX85300.1"/>
    <property type="molecule type" value="Genomic_DNA"/>
</dbReference>
<dbReference type="SUPFAM" id="SSF51182">
    <property type="entry name" value="RmlC-like cupins"/>
    <property type="match status" value="1"/>
</dbReference>
<reference evidence="3 4" key="1">
    <citation type="submission" date="2023-03" db="EMBL/GenBank/DDBJ databases">
        <title>Thalassotalea loyana LMG 22536T draft genome sequence.</title>
        <authorList>
            <person name="Sawabe T."/>
        </authorList>
    </citation>
    <scope>NUCLEOTIDE SEQUENCE [LARGE SCALE GENOMIC DNA]</scope>
    <source>
        <strain evidence="3 4">LMG 22536</strain>
    </source>
</reference>
<proteinExistence type="predicted"/>
<sequence length="121" mass="13643">MIRNFLETDKQIQENAHDGIGAVELYEIWSKSDFLSDCDFIDRQVIPPNSTVGYHKHGNNEEMYIILEGNGTMVIDGQEVKVTKGDMIKNKPYGAHGLTNDSDANIDLLIIQFNLSKTNEI</sequence>
<dbReference type="PANTHER" id="PTHR35848">
    <property type="entry name" value="OXALATE-BINDING PROTEIN"/>
    <property type="match status" value="1"/>
</dbReference>
<dbReference type="InterPro" id="IPR013096">
    <property type="entry name" value="Cupin_2"/>
</dbReference>
<accession>A0ABQ6HEX6</accession>
<keyword evidence="1" id="KW-0479">Metal-binding</keyword>
<keyword evidence="4" id="KW-1185">Reference proteome</keyword>
<dbReference type="InterPro" id="IPR014710">
    <property type="entry name" value="RmlC-like_jellyroll"/>
</dbReference>
<comment type="caution">
    <text evidence="3">The sequence shown here is derived from an EMBL/GenBank/DDBJ whole genome shotgun (WGS) entry which is preliminary data.</text>
</comment>
<organism evidence="3 4">
    <name type="scientific">Thalassotalea loyana</name>
    <dbReference type="NCBI Taxonomy" id="280483"/>
    <lineage>
        <taxon>Bacteria</taxon>
        <taxon>Pseudomonadati</taxon>
        <taxon>Pseudomonadota</taxon>
        <taxon>Gammaproteobacteria</taxon>
        <taxon>Alteromonadales</taxon>
        <taxon>Colwelliaceae</taxon>
        <taxon>Thalassotalea</taxon>
    </lineage>
</organism>